<dbReference type="SUPFAM" id="SSF52540">
    <property type="entry name" value="P-loop containing nucleoside triphosphate hydrolases"/>
    <property type="match status" value="1"/>
</dbReference>
<evidence type="ECO:0000256" key="1">
    <source>
        <dbReference type="SAM" id="MobiDB-lite"/>
    </source>
</evidence>
<dbReference type="Proteomes" id="UP000036681">
    <property type="component" value="Unplaced"/>
</dbReference>
<dbReference type="InterPro" id="IPR027417">
    <property type="entry name" value="P-loop_NTPase"/>
</dbReference>
<dbReference type="InterPro" id="IPR003439">
    <property type="entry name" value="ABC_transporter-like_ATP-bd"/>
</dbReference>
<organism evidence="3 4">
    <name type="scientific">Ascaris lumbricoides</name>
    <name type="common">Giant roundworm</name>
    <dbReference type="NCBI Taxonomy" id="6252"/>
    <lineage>
        <taxon>Eukaryota</taxon>
        <taxon>Metazoa</taxon>
        <taxon>Ecdysozoa</taxon>
        <taxon>Nematoda</taxon>
        <taxon>Chromadorea</taxon>
        <taxon>Rhabditida</taxon>
        <taxon>Spirurina</taxon>
        <taxon>Ascaridomorpha</taxon>
        <taxon>Ascaridoidea</taxon>
        <taxon>Ascarididae</taxon>
        <taxon>Ascaris</taxon>
    </lineage>
</organism>
<feature type="domain" description="ABC transporter" evidence="2">
    <location>
        <begin position="13"/>
        <end position="65"/>
    </location>
</feature>
<dbReference type="GO" id="GO:0042626">
    <property type="term" value="F:ATPase-coupled transmembrane transporter activity"/>
    <property type="evidence" value="ECO:0007669"/>
    <property type="project" value="TreeGrafter"/>
</dbReference>
<evidence type="ECO:0000259" key="2">
    <source>
        <dbReference type="Pfam" id="PF00005"/>
    </source>
</evidence>
<name>A0A0M3HHL1_ASCLU</name>
<dbReference type="InterPro" id="IPR039421">
    <property type="entry name" value="Type_1_exporter"/>
</dbReference>
<accession>A0A0M3HHL1</accession>
<dbReference type="AlphaFoldDB" id="A0A0M3HHL1"/>
<dbReference type="Pfam" id="PF00005">
    <property type="entry name" value="ABC_tran"/>
    <property type="match status" value="1"/>
</dbReference>
<sequence length="115" mass="12778">MTEEEMERVCKMANAHNFIKELPEGYKTRIGEGGVQLSGGQKQRIAIARALARDPKVLLLDEATSALDTESEQLVQRAIDQHNHLDEDCRASLSPSSKRHSGGSACQYPMDRRKA</sequence>
<protein>
    <submittedName>
        <fullName evidence="4">ABC transporter domain-containing protein</fullName>
    </submittedName>
</protein>
<dbReference type="WBParaSite" id="ALUE_0000100601-mRNA-1">
    <property type="protein sequence ID" value="ALUE_0000100601-mRNA-1"/>
    <property type="gene ID" value="ALUE_0000100601"/>
</dbReference>
<feature type="region of interest" description="Disordered" evidence="1">
    <location>
        <begin position="86"/>
        <end position="115"/>
    </location>
</feature>
<reference evidence="4" key="1">
    <citation type="submission" date="2017-02" db="UniProtKB">
        <authorList>
            <consortium name="WormBaseParasite"/>
        </authorList>
    </citation>
    <scope>IDENTIFICATION</scope>
</reference>
<dbReference type="GO" id="GO:0005524">
    <property type="term" value="F:ATP binding"/>
    <property type="evidence" value="ECO:0007669"/>
    <property type="project" value="InterPro"/>
</dbReference>
<evidence type="ECO:0000313" key="3">
    <source>
        <dbReference type="Proteomes" id="UP000036681"/>
    </source>
</evidence>
<dbReference type="GO" id="GO:0016887">
    <property type="term" value="F:ATP hydrolysis activity"/>
    <property type="evidence" value="ECO:0007669"/>
    <property type="project" value="InterPro"/>
</dbReference>
<proteinExistence type="predicted"/>
<keyword evidence="3" id="KW-1185">Reference proteome</keyword>
<dbReference type="PANTHER" id="PTHR24221">
    <property type="entry name" value="ATP-BINDING CASSETTE SUB-FAMILY B"/>
    <property type="match status" value="1"/>
</dbReference>
<dbReference type="PANTHER" id="PTHR24221:SF654">
    <property type="entry name" value="ATP-BINDING CASSETTE SUB-FAMILY B MEMBER 6"/>
    <property type="match status" value="1"/>
</dbReference>
<dbReference type="Gene3D" id="3.40.50.300">
    <property type="entry name" value="P-loop containing nucleotide triphosphate hydrolases"/>
    <property type="match status" value="1"/>
</dbReference>
<evidence type="ECO:0000313" key="4">
    <source>
        <dbReference type="WBParaSite" id="ALUE_0000100601-mRNA-1"/>
    </source>
</evidence>